<dbReference type="PANTHER" id="PTHR24201:SF16">
    <property type="entry name" value="ANKYRIN-1-LIKE-RELATED"/>
    <property type="match status" value="1"/>
</dbReference>
<feature type="repeat" description="ANK" evidence="3">
    <location>
        <begin position="113"/>
        <end position="145"/>
    </location>
</feature>
<dbReference type="OrthoDB" id="2591896at2"/>
<dbReference type="AlphaFoldDB" id="A0A3B0CGY5"/>
<dbReference type="PROSITE" id="PS50088">
    <property type="entry name" value="ANK_REPEAT"/>
    <property type="match status" value="2"/>
</dbReference>
<keyword evidence="5" id="KW-1185">Reference proteome</keyword>
<comment type="caution">
    <text evidence="4">The sequence shown here is derived from an EMBL/GenBank/DDBJ whole genome shotgun (WGS) entry which is preliminary data.</text>
</comment>
<accession>A0A3B0CGY5</accession>
<dbReference type="Proteomes" id="UP000282311">
    <property type="component" value="Unassembled WGS sequence"/>
</dbReference>
<dbReference type="RefSeq" id="WP_120747666.1">
    <property type="nucleotide sequence ID" value="NZ_RBAH01000008.1"/>
</dbReference>
<evidence type="ECO:0000256" key="2">
    <source>
        <dbReference type="ARBA" id="ARBA00023043"/>
    </source>
</evidence>
<dbReference type="EMBL" id="RBAH01000008">
    <property type="protein sequence ID" value="RKN84410.1"/>
    <property type="molecule type" value="Genomic_DNA"/>
</dbReference>
<dbReference type="InterPro" id="IPR002110">
    <property type="entry name" value="Ankyrin_rpt"/>
</dbReference>
<dbReference type="InterPro" id="IPR050776">
    <property type="entry name" value="Ank_Repeat/CDKN_Inhibitor"/>
</dbReference>
<protein>
    <submittedName>
        <fullName evidence="4">Ankyrin repeat domain-containing protein</fullName>
    </submittedName>
</protein>
<evidence type="ECO:0000313" key="5">
    <source>
        <dbReference type="Proteomes" id="UP000282311"/>
    </source>
</evidence>
<feature type="repeat" description="ANK" evidence="3">
    <location>
        <begin position="146"/>
        <end position="178"/>
    </location>
</feature>
<dbReference type="PROSITE" id="PS50297">
    <property type="entry name" value="ANK_REP_REGION"/>
    <property type="match status" value="2"/>
</dbReference>
<dbReference type="Gene3D" id="1.25.40.20">
    <property type="entry name" value="Ankyrin repeat-containing domain"/>
    <property type="match status" value="2"/>
</dbReference>
<keyword evidence="2 3" id="KW-0040">ANK repeat</keyword>
<dbReference type="InterPro" id="IPR036770">
    <property type="entry name" value="Ankyrin_rpt-contain_sf"/>
</dbReference>
<organism evidence="4 5">
    <name type="scientific">Paenibacillus ginsengarvi</name>
    <dbReference type="NCBI Taxonomy" id="400777"/>
    <lineage>
        <taxon>Bacteria</taxon>
        <taxon>Bacillati</taxon>
        <taxon>Bacillota</taxon>
        <taxon>Bacilli</taxon>
        <taxon>Bacillales</taxon>
        <taxon>Paenibacillaceae</taxon>
        <taxon>Paenibacillus</taxon>
    </lineage>
</organism>
<evidence type="ECO:0000256" key="3">
    <source>
        <dbReference type="PROSITE-ProRule" id="PRU00023"/>
    </source>
</evidence>
<evidence type="ECO:0000313" key="4">
    <source>
        <dbReference type="EMBL" id="RKN84410.1"/>
    </source>
</evidence>
<gene>
    <name evidence="4" type="ORF">D7M11_13055</name>
</gene>
<dbReference type="SUPFAM" id="SSF48403">
    <property type="entry name" value="Ankyrin repeat"/>
    <property type="match status" value="1"/>
</dbReference>
<keyword evidence="1" id="KW-0677">Repeat</keyword>
<dbReference type="Pfam" id="PF12796">
    <property type="entry name" value="Ank_2"/>
    <property type="match status" value="1"/>
</dbReference>
<sequence length="221" mass="23810">MSSISAGDVYRDPLVAKLAEAAAAGDRAGINTLVRLGADVNARGDGGVSLLHWALLHRNTNGLIAILSAGANPALVDDRGRTIMHDAAEHEDPDPLIALLIAGVNPDLRHGSTGQTPLFTAIMYGNERQFRALLSAGADVNAVDMNGNRPLHHAAKVNDAARALVLLELGADPRALNGQGVTFQRYMNMMDDKLRTQAAREAKMRLDMWLYHHGIPLEPRY</sequence>
<proteinExistence type="predicted"/>
<dbReference type="SMART" id="SM00248">
    <property type="entry name" value="ANK"/>
    <property type="match status" value="5"/>
</dbReference>
<reference evidence="4 5" key="1">
    <citation type="journal article" date="2007" name="Int. J. Syst. Evol. Microbiol.">
        <title>Paenibacillus ginsengarvi sp. nov., isolated from soil from ginseng cultivation.</title>
        <authorList>
            <person name="Yoon M.H."/>
            <person name="Ten L.N."/>
            <person name="Im W.T."/>
        </authorList>
    </citation>
    <scope>NUCLEOTIDE SEQUENCE [LARGE SCALE GENOMIC DNA]</scope>
    <source>
        <strain evidence="4 5">KCTC 13059</strain>
    </source>
</reference>
<dbReference type="PANTHER" id="PTHR24201">
    <property type="entry name" value="ANK_REP_REGION DOMAIN-CONTAINING PROTEIN"/>
    <property type="match status" value="1"/>
</dbReference>
<name>A0A3B0CGY5_9BACL</name>
<evidence type="ECO:0000256" key="1">
    <source>
        <dbReference type="ARBA" id="ARBA00022737"/>
    </source>
</evidence>